<evidence type="ECO:0000256" key="4">
    <source>
        <dbReference type="SAM" id="MobiDB-lite"/>
    </source>
</evidence>
<comment type="subcellular location">
    <subcellularLocation>
        <location evidence="1">Cytoplasm</location>
    </subcellularLocation>
</comment>
<dbReference type="GO" id="GO:0001578">
    <property type="term" value="P:microtubule bundle formation"/>
    <property type="evidence" value="ECO:0007669"/>
    <property type="project" value="TreeGrafter"/>
</dbReference>
<dbReference type="GO" id="GO:0007099">
    <property type="term" value="P:centriole replication"/>
    <property type="evidence" value="ECO:0007669"/>
    <property type="project" value="TreeGrafter"/>
</dbReference>
<feature type="coiled-coil region" evidence="3">
    <location>
        <begin position="1160"/>
        <end position="1225"/>
    </location>
</feature>
<dbReference type="InterPro" id="IPR012943">
    <property type="entry name" value="Cnn_1N"/>
</dbReference>
<feature type="coiled-coil region" evidence="3">
    <location>
        <begin position="497"/>
        <end position="584"/>
    </location>
</feature>
<reference evidence="6 7" key="1">
    <citation type="journal article" date="2024" name="Insects">
        <title>An Improved Chromosome-Level Genome Assembly of the Firefly Pyrocoelia pectoralis.</title>
        <authorList>
            <person name="Fu X."/>
            <person name="Meyer-Rochow V.B."/>
            <person name="Ballantyne L."/>
            <person name="Zhu X."/>
        </authorList>
    </citation>
    <scope>NUCLEOTIDE SEQUENCE [LARGE SCALE GENOMIC DNA]</scope>
    <source>
        <strain evidence="6">XCY_ONT2</strain>
    </source>
</reference>
<gene>
    <name evidence="6" type="ORF">RI129_005247</name>
</gene>
<dbReference type="InterPro" id="IPR042791">
    <property type="entry name" value="CDK5RAP2"/>
</dbReference>
<dbReference type="GO" id="GO:0043015">
    <property type="term" value="F:gamma-tubulin binding"/>
    <property type="evidence" value="ECO:0007669"/>
    <property type="project" value="TreeGrafter"/>
</dbReference>
<keyword evidence="3" id="KW-0175">Coiled coil</keyword>
<accession>A0AAN7VJF5</accession>
<keyword evidence="2" id="KW-0963">Cytoplasm</keyword>
<feature type="region of interest" description="Disordered" evidence="4">
    <location>
        <begin position="328"/>
        <end position="361"/>
    </location>
</feature>
<feature type="domain" description="Centrosomin N-terminal motif 1" evidence="5">
    <location>
        <begin position="51"/>
        <end position="124"/>
    </location>
</feature>
<dbReference type="PANTHER" id="PTHR46930">
    <property type="entry name" value="CDK5 REGULATORY SUBUNIT-ASSOCIATED PROTEIN 2"/>
    <property type="match status" value="1"/>
</dbReference>
<dbReference type="GO" id="GO:0046600">
    <property type="term" value="P:negative regulation of centriole replication"/>
    <property type="evidence" value="ECO:0007669"/>
    <property type="project" value="TreeGrafter"/>
</dbReference>
<feature type="coiled-coil region" evidence="3">
    <location>
        <begin position="408"/>
        <end position="442"/>
    </location>
</feature>
<evidence type="ECO:0000259" key="5">
    <source>
        <dbReference type="Pfam" id="PF07989"/>
    </source>
</evidence>
<proteinExistence type="predicted"/>
<evidence type="ECO:0000313" key="7">
    <source>
        <dbReference type="Proteomes" id="UP001329430"/>
    </source>
</evidence>
<evidence type="ECO:0000256" key="1">
    <source>
        <dbReference type="ARBA" id="ARBA00004496"/>
    </source>
</evidence>
<name>A0AAN7VJF5_9COLE</name>
<evidence type="ECO:0000256" key="2">
    <source>
        <dbReference type="ARBA" id="ARBA00022490"/>
    </source>
</evidence>
<dbReference type="GO" id="GO:0000242">
    <property type="term" value="C:pericentriolar material"/>
    <property type="evidence" value="ECO:0007669"/>
    <property type="project" value="TreeGrafter"/>
</dbReference>
<dbReference type="PANTHER" id="PTHR46930:SF1">
    <property type="entry name" value="CDK5 REGULATORY SUBUNIT-ASSOCIATED PROTEIN 2"/>
    <property type="match status" value="1"/>
</dbReference>
<feature type="coiled-coil region" evidence="3">
    <location>
        <begin position="931"/>
        <end position="965"/>
    </location>
</feature>
<dbReference type="Pfam" id="PF07989">
    <property type="entry name" value="Cnn_1N"/>
    <property type="match status" value="1"/>
</dbReference>
<dbReference type="GO" id="GO:0097431">
    <property type="term" value="C:mitotic spindle pole"/>
    <property type="evidence" value="ECO:0007669"/>
    <property type="project" value="TreeGrafter"/>
</dbReference>
<dbReference type="GO" id="GO:0008017">
    <property type="term" value="F:microtubule binding"/>
    <property type="evidence" value="ECO:0007669"/>
    <property type="project" value="TreeGrafter"/>
</dbReference>
<organism evidence="6 7">
    <name type="scientific">Pyrocoelia pectoralis</name>
    <dbReference type="NCBI Taxonomy" id="417401"/>
    <lineage>
        <taxon>Eukaryota</taxon>
        <taxon>Metazoa</taxon>
        <taxon>Ecdysozoa</taxon>
        <taxon>Arthropoda</taxon>
        <taxon>Hexapoda</taxon>
        <taxon>Insecta</taxon>
        <taxon>Pterygota</taxon>
        <taxon>Neoptera</taxon>
        <taxon>Endopterygota</taxon>
        <taxon>Coleoptera</taxon>
        <taxon>Polyphaga</taxon>
        <taxon>Elateriformia</taxon>
        <taxon>Elateroidea</taxon>
        <taxon>Lampyridae</taxon>
        <taxon>Lampyrinae</taxon>
        <taxon>Pyrocoelia</taxon>
    </lineage>
</organism>
<evidence type="ECO:0000256" key="3">
    <source>
        <dbReference type="SAM" id="Coils"/>
    </source>
</evidence>
<feature type="coiled-coil region" evidence="3">
    <location>
        <begin position="994"/>
        <end position="1049"/>
    </location>
</feature>
<comment type="caution">
    <text evidence="6">The sequence shown here is derived from an EMBL/GenBank/DDBJ whole genome shotgun (WGS) entry which is preliminary data.</text>
</comment>
<dbReference type="GO" id="GO:0007059">
    <property type="term" value="P:chromosome segregation"/>
    <property type="evidence" value="ECO:0007669"/>
    <property type="project" value="TreeGrafter"/>
</dbReference>
<dbReference type="GO" id="GO:0005737">
    <property type="term" value="C:cytoplasm"/>
    <property type="evidence" value="ECO:0007669"/>
    <property type="project" value="UniProtKB-SubCell"/>
</dbReference>
<dbReference type="EMBL" id="JAVRBK010000003">
    <property type="protein sequence ID" value="KAK5646783.1"/>
    <property type="molecule type" value="Genomic_DNA"/>
</dbReference>
<dbReference type="Proteomes" id="UP001329430">
    <property type="component" value="Chromosome 3"/>
</dbReference>
<protein>
    <recommendedName>
        <fullName evidence="5">Centrosomin N-terminal motif 1 domain-containing protein</fullName>
    </recommendedName>
</protein>
<dbReference type="GO" id="GO:0090266">
    <property type="term" value="P:regulation of mitotic cell cycle spindle assembly checkpoint"/>
    <property type="evidence" value="ECO:0007669"/>
    <property type="project" value="TreeGrafter"/>
</dbReference>
<dbReference type="GO" id="GO:0035371">
    <property type="term" value="C:microtubule plus-end"/>
    <property type="evidence" value="ECO:0007669"/>
    <property type="project" value="TreeGrafter"/>
</dbReference>
<keyword evidence="7" id="KW-1185">Reference proteome</keyword>
<feature type="coiled-coil region" evidence="3">
    <location>
        <begin position="52"/>
        <end position="140"/>
    </location>
</feature>
<sequence length="1473" mass="169984">MDDKFTDEIAMSDAFENVSPSQLEEVTLDPDATNFSYLGLRSPGALTTGRTVKEIDEQLSSLKKENFNLKLRLYFLEERMGSNFNMDKEDVVQKNIELQVELANLQKELDGKQELLCQAAKAMEIEEDEHEKEISAKNQEICNLKEMIEQMRFQVEKHEIDDGDHRELCPNTFDLSIHDIASSKHLKKLQNRINGLENELKCEQERSNQLDNIAEDAQVKWKNLELQVAEKESKLLITSTELESTNHRLNESIKQMDVLAEELQKKSFIIDSLMTSTAQKELELKDVKLQFKEIKNMYDNLIDEKRNNELAVYVESLRTRVSNLEFQLENSKDESQQGVNNDSFAMRNEGRLSPSSPTKSDKLYVGNLLRSHENNCNGSSKEINESGVLSQEEVLELKKNHFKACKILKTMIQKKKEYVDQIEKLETSVKERTDEINFLKRKMSNTSKLEFEPNKKSIKDKVSELNLTAGWHPSSTKESLLAEDAAMDLTKKYKELAGELEKKIEILHATLQEKDAQIERLKLEVQQKGDRIIDLEFELLAHIEGINEQESNDEKQDMSKEKLLEEKDELIQKLESELRKRTGDLQGIVNKELWEKNRTIEKLQTIIKGKEEAMCKIEKTNSNTELQLKILKQRINELGIHVNIPSELVSPDEIDQHKEVDLGKDYQRLRAELEKSEKMRRDSQEICCILNNRLEELCHFLQSLLKHKSILGFLGQQQSHRLHEAVNKSLEFSHALSNSILVDADQSLQQLCNITNLLNSTRNDSIAFNSFTFDDDNSVLSIIPSDITLTFHSHLTSNNNEGDVVIILRDQISNLKREVELRDVELERLRSDSILKSEVSNVRNLNLHGEKLLLSNATTTTATMKILDNQSESESWSEPDRNVSFARIGLQEESLKSVNNISSKCRFGGEGDVSIEGKKSYTKSPPKRSTLAENRHTIISLQEQISELEAKLKQKEEQLSAIQLSYNERDQLLKQEQDKSQKLMGENSELSHSLNEISKHYENSQNDVEKLKVELAQLALKIQETNIELEKSKLEKLQVEEQLSELQIIIASLEEFKRNVHLTYDTKTKHMQNTLNEMEIEKTKAIQMTKDLEVKFLQTIKHLEQTESELHRMCNRELEVQRELERSKQSYTNKLNTVEFDLQQQAIELKTLREKECASKKELEQNEETLTKLSHHLEQLRVINKEGGLKILHLEEKIDQLLKQLDDVTLKNSELVLEKTRLKNQTITLETKLSKFNEKEIAYTKKLNEADTNYRIRICNLEHKNLSLESQLSDLIKVHNPKYTFSLSLPNDLNLENTVYGGYKRQISDQSDNILEQIQLDNDHNQLRNLLNTHNTLELIDDSDRMKASASPDLGIESDQGRFSSLENNAHIPRPLLPSLEIAQTMNNLLNPAENNACKNQSCHKQMEQITNENVDLRKRLLKTRHALDDTVIRLKLANKQKQEVEKSICKQIHKTSQVLRKAKANLDSGSET</sequence>
<evidence type="ECO:0000313" key="6">
    <source>
        <dbReference type="EMBL" id="KAK5646783.1"/>
    </source>
</evidence>
<dbReference type="GO" id="GO:0000132">
    <property type="term" value="P:establishment of mitotic spindle orientation"/>
    <property type="evidence" value="ECO:0007669"/>
    <property type="project" value="TreeGrafter"/>
</dbReference>